<feature type="region of interest" description="Disordered" evidence="2">
    <location>
        <begin position="404"/>
        <end position="424"/>
    </location>
</feature>
<sequence>MLEGLVAWVLNTYLGKYVSNLNTDQLSIALLKGAVELENLPLRKDALREFDLPFEVKAGFIGKITLQIPFYRPHSDPWVISMSQLNLIIGPIQLQEYDGEKEREEERERKTRLLKALEDKFKSECEQRGESYWYSATASAVTRIVENIELNIQDVHLRFEDDFSNPEKPFAFGVCINNVSAQNPSKETVQKQLRQKQLEIQDFSVYWDTESEMLGKLPANQIQDAMTRCMQSRTHQYIFEPVCASVLLRRNTSKEPLRARHTPRIEGLVQLEPMSLRLSQVQYQQIMAFLKELDRRETEMLYQKWRPKVPISGNCRQWWMFAIQANLSEIREQRCRGSWDFALQRARDAQTYTSLYFRRLKEVPLSPPEESELQRVEEEQTLEELQSLREIVHDWFRKEEEIAENVREPSSDPTLCEPPTSIPKSGSSGMIQYLQSWFPGWGGWYGEPQDPERPEDLQPSPSSWDILETEDLFDPLEDSHTLNTFTRRDHLFARLEFLLEKGGVTLFHQDRRGGSLNERVKVILESLPRSESSLLSVKLGGLFLRDLTTQGTIFPVLVSPKTDKVVVALNQPSGQSSSTSGCNAECSSSPVFEMIYERNPVRCQFERRLEVNTSPLNIIYNPQAIKKVTEFFYKGRVHTSGFGYQSELELRVAEAARRQYNKLKMQTKAEIRQTIDQLLVGEFIENGKRWTMKLDICAPQVIFPDDFQSEDPMLVVVDLGRILLTNSQDDTKASLKTTEPETEEMSEDEYQTPLATPPESPPSELDMSFKEQLKSPELPSFISPEGTQAYRRKLYEKYSLSFKDLQIMVGRCKDNWKHLQESEVGPTHVVEKFNVLLQLEQRLRYTSDPQLPGAVLSGTLPDLKVHINLEKMTALRSCLARLSSEEDKSQEKGPNIHSPDPLTLRHDKIFQREDSSWKLQGSAKNLTQSVMTLEQHTREVLVESRLLLAEFNINYMQLGVESDGRYISVLKVFGTNAKFVKRPYDAEVSLTVHGLLLVDTLQTYGSDFDLLVASHKNLSFDIPSGSLRESQPSSHCCLKAGLPGISAIILSYPLNLPFSSFLKDQEALIKLEYQFVSSDCPSMNLDSSLQVTSMQTMVELLKFLQKSFPKEESSWTSSAQQHTTQPCSEEEEGTYQATYDQNKELTVEIHRLNLLLLRTVSTGTALFAEKKGLKIATASITGTKVNVSMGSRLDINGSLGSMQLVDLTQEGGRSQFVVSIGSADSSCNVGGLTFLADTEGSSSEALNFRLMEKSQGECSLQLQMASLHYNHSAKFLKELSLSANEVEDNFRSMLKSAATKVSTVLATKTAEYSGMVSLFETPSRRTRTQSQSWAYPYEDEEDPPMEEPESTLDTFLVPVEEDTQFTFLTAEEPCKSTGLLRIEGKFVNSVQSHKPANHSSFTQFKVTLHVAELQVQLSADLTQGSQGLVSLRFRDLEGDFTKDHPHLLTVQLALRSLLMEDLLEQNPESKYKHLMVSHGAPKPSTFSPKEYLSQSCPSASNALYPDMPRSLPAHMEEAQNVFQLYQRHPSTPSAAPRKSKRDIDCPNTPPPSPTRHTPSPQPPPDFDDSLVHINVLLVDQNHPEFKTRYGRVGRSVDVDFNCLDVLITLQTWVVILDFFGIGSTANNHAVKVPPMPPPKSQDSLCMSPTSLRRRHPRLSTLKWTLRYGQPDPYLERECDIKVSLQMASVQYVHTQRFQAEVVAFIQHFTQLQDVLGRQRAAMEGQAVREHPQRASRVLLDIEAGAPVILIPESSCSPRVIVANLGQLRVQNSFLPAGAHGTFSLRDKVEKLTMAHAFFPSLVSHAASTCIHPCSPG</sequence>
<dbReference type="InterPro" id="IPR026847">
    <property type="entry name" value="VPS13"/>
</dbReference>
<evidence type="ECO:0000313" key="6">
    <source>
        <dbReference type="Proteomes" id="UP000518266"/>
    </source>
</evidence>
<dbReference type="OrthoDB" id="272810at2759"/>
<keyword evidence="6" id="KW-1185">Reference proteome</keyword>
<evidence type="ECO:0000313" key="5">
    <source>
        <dbReference type="EMBL" id="KAF3859871.1"/>
    </source>
</evidence>
<evidence type="ECO:0000259" key="4">
    <source>
        <dbReference type="Pfam" id="PF25033"/>
    </source>
</evidence>
<dbReference type="GO" id="GO:0007005">
    <property type="term" value="P:mitochondrion organization"/>
    <property type="evidence" value="ECO:0007669"/>
    <property type="project" value="TreeGrafter"/>
</dbReference>
<dbReference type="InterPro" id="IPR026854">
    <property type="entry name" value="VPS13_N"/>
</dbReference>
<keyword evidence="1" id="KW-0813">Transport</keyword>
<dbReference type="Proteomes" id="UP000518266">
    <property type="component" value="Unassembled WGS sequence"/>
</dbReference>
<dbReference type="InterPro" id="IPR056747">
    <property type="entry name" value="VPS13-like_M"/>
</dbReference>
<protein>
    <recommendedName>
        <fullName evidence="7">Vacuolar protein sorting 13 homolog D</fullName>
    </recommendedName>
</protein>
<feature type="domain" description="Chorein N-terminal" evidence="3">
    <location>
        <begin position="1"/>
        <end position="1629"/>
    </location>
</feature>
<evidence type="ECO:0000256" key="1">
    <source>
        <dbReference type="ARBA" id="ARBA00022448"/>
    </source>
</evidence>
<dbReference type="PANTHER" id="PTHR16166">
    <property type="entry name" value="VACUOLAR PROTEIN SORTING-ASSOCIATED PROTEIN VPS13"/>
    <property type="match status" value="1"/>
</dbReference>
<dbReference type="Pfam" id="PF25033">
    <property type="entry name" value="VPS13_M"/>
    <property type="match status" value="1"/>
</dbReference>
<feature type="domain" description="VPS13-like middle region" evidence="4">
    <location>
        <begin position="1678"/>
        <end position="1773"/>
    </location>
</feature>
<comment type="caution">
    <text evidence="5">The sequence shown here is derived from an EMBL/GenBank/DDBJ whole genome shotgun (WGS) entry which is preliminary data.</text>
</comment>
<accession>A0A7J5ZFC1</accession>
<feature type="compositionally biased region" description="Polar residues" evidence="2">
    <location>
        <begin position="1114"/>
        <end position="1127"/>
    </location>
</feature>
<evidence type="ECO:0008006" key="7">
    <source>
        <dbReference type="Google" id="ProtNLM"/>
    </source>
</evidence>
<dbReference type="GO" id="GO:0045053">
    <property type="term" value="P:protein retention in Golgi apparatus"/>
    <property type="evidence" value="ECO:0007669"/>
    <property type="project" value="TreeGrafter"/>
</dbReference>
<evidence type="ECO:0000259" key="3">
    <source>
        <dbReference type="Pfam" id="PF12624"/>
    </source>
</evidence>
<feature type="region of interest" description="Disordered" evidence="2">
    <location>
        <begin position="730"/>
        <end position="770"/>
    </location>
</feature>
<proteinExistence type="predicted"/>
<dbReference type="GO" id="GO:0006623">
    <property type="term" value="P:protein targeting to vacuole"/>
    <property type="evidence" value="ECO:0007669"/>
    <property type="project" value="TreeGrafter"/>
</dbReference>
<dbReference type="Pfam" id="PF12624">
    <property type="entry name" value="VPS13_N"/>
    <property type="match status" value="1"/>
</dbReference>
<name>A0A7J5ZFC1_DISMA</name>
<reference evidence="5 6" key="1">
    <citation type="submission" date="2020-03" db="EMBL/GenBank/DDBJ databases">
        <title>Dissostichus mawsoni Genome sequencing and assembly.</title>
        <authorList>
            <person name="Park H."/>
        </authorList>
    </citation>
    <scope>NUCLEOTIDE SEQUENCE [LARGE SCALE GENOMIC DNA]</scope>
    <source>
        <strain evidence="5">DM0001</strain>
        <tissue evidence="5">Muscle</tissue>
    </source>
</reference>
<feature type="compositionally biased region" description="Acidic residues" evidence="2">
    <location>
        <begin position="740"/>
        <end position="750"/>
    </location>
</feature>
<gene>
    <name evidence="5" type="ORF">F7725_000126</name>
</gene>
<feature type="region of interest" description="Disordered" evidence="2">
    <location>
        <begin position="1528"/>
        <end position="1568"/>
    </location>
</feature>
<feature type="compositionally biased region" description="Pro residues" evidence="2">
    <location>
        <begin position="1547"/>
        <end position="1564"/>
    </location>
</feature>
<organism evidence="5 6">
    <name type="scientific">Dissostichus mawsoni</name>
    <name type="common">Antarctic cod</name>
    <dbReference type="NCBI Taxonomy" id="36200"/>
    <lineage>
        <taxon>Eukaryota</taxon>
        <taxon>Metazoa</taxon>
        <taxon>Chordata</taxon>
        <taxon>Craniata</taxon>
        <taxon>Vertebrata</taxon>
        <taxon>Euteleostomi</taxon>
        <taxon>Actinopterygii</taxon>
        <taxon>Neopterygii</taxon>
        <taxon>Teleostei</taxon>
        <taxon>Neoteleostei</taxon>
        <taxon>Acanthomorphata</taxon>
        <taxon>Eupercaria</taxon>
        <taxon>Perciformes</taxon>
        <taxon>Notothenioidei</taxon>
        <taxon>Nototheniidae</taxon>
        <taxon>Dissostichus</taxon>
    </lineage>
</organism>
<dbReference type="EMBL" id="JAAKFY010000002">
    <property type="protein sequence ID" value="KAF3859871.1"/>
    <property type="molecule type" value="Genomic_DNA"/>
</dbReference>
<evidence type="ECO:0000256" key="2">
    <source>
        <dbReference type="SAM" id="MobiDB-lite"/>
    </source>
</evidence>
<feature type="region of interest" description="Disordered" evidence="2">
    <location>
        <begin position="1114"/>
        <end position="1135"/>
    </location>
</feature>
<dbReference type="PANTHER" id="PTHR16166:SF141">
    <property type="entry name" value="INTERMEMBRANE LIPID TRANSFER PROTEIN VPS13D"/>
    <property type="match status" value="1"/>
</dbReference>